<feature type="coiled-coil region" evidence="1">
    <location>
        <begin position="347"/>
        <end position="377"/>
    </location>
</feature>
<reference evidence="5 6" key="1">
    <citation type="submission" date="2024-03" db="EMBL/GenBank/DDBJ databases">
        <title>Adaptation during the transition from Ophiocordyceps entomopathogen to insect associate is accompanied by gene loss and intensified selection.</title>
        <authorList>
            <person name="Ward C.M."/>
            <person name="Onetto C.A."/>
            <person name="Borneman A.R."/>
        </authorList>
    </citation>
    <scope>NUCLEOTIDE SEQUENCE [LARGE SCALE GENOMIC DNA]</scope>
    <source>
        <strain evidence="5">AWRI1</strain>
        <tissue evidence="5">Single Adult Female</tissue>
    </source>
</reference>
<feature type="domain" description="TUG ubiquitin-like" evidence="4">
    <location>
        <begin position="9"/>
        <end position="71"/>
    </location>
</feature>
<evidence type="ECO:0000313" key="6">
    <source>
        <dbReference type="Proteomes" id="UP001367676"/>
    </source>
</evidence>
<keyword evidence="6" id="KW-1185">Reference proteome</keyword>
<dbReference type="InterPro" id="IPR021569">
    <property type="entry name" value="TUG-UBL1"/>
</dbReference>
<gene>
    <name evidence="5" type="ORF">V9T40_011270</name>
</gene>
<dbReference type="Gene3D" id="3.10.20.90">
    <property type="entry name" value="Phosphatidylinositol 3-kinase Catalytic Subunit, Chain A, domain 1"/>
    <property type="match status" value="1"/>
</dbReference>
<dbReference type="GO" id="GO:0012506">
    <property type="term" value="C:vesicle membrane"/>
    <property type="evidence" value="ECO:0007669"/>
    <property type="project" value="TreeGrafter"/>
</dbReference>
<evidence type="ECO:0008006" key="7">
    <source>
        <dbReference type="Google" id="ProtNLM"/>
    </source>
</evidence>
<dbReference type="GO" id="GO:0006886">
    <property type="term" value="P:intracellular protein transport"/>
    <property type="evidence" value="ECO:0007669"/>
    <property type="project" value="TreeGrafter"/>
</dbReference>
<dbReference type="PANTHER" id="PTHR46467">
    <property type="entry name" value="TETHER CONTAINING UBX DOMAIN FOR GLUT4"/>
    <property type="match status" value="1"/>
</dbReference>
<sequence>MSYSVTVLTPNCRRHKIPVKLNTPILMILEETCKKYKLNPDEYELKYHKRILDLTSNIQFSGITNNAELELQVATKQRAETPVNIILQLESGERLAGSFPPLHTLWDIISELCSEEIKTKQNPVIIYTRQEVHGDKLKSTTLKMLGLTSGKALLRLFHRTEEQLKNQSVSAIYKLQAKPKPVEEKKPSNTSTPTMSPQPEKLSLSDSSTPAMSPLPEKLPLSDKSNSSSLPANVTTGKNYNLGSPMETESVTEKIPSKASPMDVEKETATETIPPVITPRSFKSTDESPSASGSVSEVKTPESKKSDFDIDSVEFIGERYALIFHVDSMPTPKFQTSEDDDFYELTIEDAKTLLRDIKRTRSELEEADLETSEAKARRKSMLLERTLSIYPYCVVRIIFPNRYVLQGVFQSTDSIADVITFTQTFVDEFILSFYLYISPPKKVLKAEETLLDIGAIPGINLYFGLDQVDTPGNQFLKAEYSSNAVSSKIALEVANYFRRAGGMHTKPLVTPKPSTTTDVIPQPKKELPETEKVVKKPTSGKVPKWFKPV</sequence>
<dbReference type="GO" id="GO:0005634">
    <property type="term" value="C:nucleus"/>
    <property type="evidence" value="ECO:0007669"/>
    <property type="project" value="TreeGrafter"/>
</dbReference>
<evidence type="ECO:0000313" key="5">
    <source>
        <dbReference type="EMBL" id="KAK7574079.1"/>
    </source>
</evidence>
<dbReference type="Pfam" id="PF00789">
    <property type="entry name" value="UBX"/>
    <property type="match status" value="1"/>
</dbReference>
<proteinExistence type="predicted"/>
<keyword evidence="1" id="KW-0175">Coiled coil</keyword>
<dbReference type="Proteomes" id="UP001367676">
    <property type="component" value="Unassembled WGS sequence"/>
</dbReference>
<accession>A0AAN9XYE7</accession>
<feature type="compositionally biased region" description="Polar residues" evidence="2">
    <location>
        <begin position="287"/>
        <end position="297"/>
    </location>
</feature>
<dbReference type="EMBL" id="JBBCAQ010000037">
    <property type="protein sequence ID" value="KAK7574079.1"/>
    <property type="molecule type" value="Genomic_DNA"/>
</dbReference>
<dbReference type="Pfam" id="PF11470">
    <property type="entry name" value="TUG-UBL1"/>
    <property type="match status" value="1"/>
</dbReference>
<dbReference type="CDD" id="cd17075">
    <property type="entry name" value="UBX1_UBXN9"/>
    <property type="match status" value="1"/>
</dbReference>
<organism evidence="5 6">
    <name type="scientific">Parthenolecanium corni</name>
    <dbReference type="NCBI Taxonomy" id="536013"/>
    <lineage>
        <taxon>Eukaryota</taxon>
        <taxon>Metazoa</taxon>
        <taxon>Ecdysozoa</taxon>
        <taxon>Arthropoda</taxon>
        <taxon>Hexapoda</taxon>
        <taxon>Insecta</taxon>
        <taxon>Pterygota</taxon>
        <taxon>Neoptera</taxon>
        <taxon>Paraneoptera</taxon>
        <taxon>Hemiptera</taxon>
        <taxon>Sternorrhyncha</taxon>
        <taxon>Coccoidea</taxon>
        <taxon>Coccidae</taxon>
        <taxon>Parthenolecanium</taxon>
    </lineage>
</organism>
<evidence type="ECO:0000256" key="2">
    <source>
        <dbReference type="SAM" id="MobiDB-lite"/>
    </source>
</evidence>
<dbReference type="SUPFAM" id="SSF54236">
    <property type="entry name" value="Ubiquitin-like"/>
    <property type="match status" value="2"/>
</dbReference>
<dbReference type="InterPro" id="IPR001012">
    <property type="entry name" value="UBX_dom"/>
</dbReference>
<dbReference type="InterPro" id="IPR059238">
    <property type="entry name" value="UBX1_UBXN9"/>
</dbReference>
<dbReference type="AlphaFoldDB" id="A0AAN9XYE7"/>
<name>A0AAN9XYE7_9HEMI</name>
<feature type="region of interest" description="Disordered" evidence="2">
    <location>
        <begin position="175"/>
        <end position="303"/>
    </location>
</feature>
<dbReference type="InterPro" id="IPR029071">
    <property type="entry name" value="Ubiquitin-like_domsf"/>
</dbReference>
<feature type="domain" description="UBX" evidence="3">
    <location>
        <begin position="391"/>
        <end position="457"/>
    </location>
</feature>
<comment type="caution">
    <text evidence="5">The sequence shown here is derived from an EMBL/GenBank/DDBJ whole genome shotgun (WGS) entry which is preliminary data.</text>
</comment>
<protein>
    <recommendedName>
        <fullName evidence="7">UBX domain-containing protein</fullName>
    </recommendedName>
</protein>
<feature type="compositionally biased region" description="Basic and acidic residues" evidence="2">
    <location>
        <begin position="523"/>
        <end position="534"/>
    </location>
</feature>
<evidence type="ECO:0000259" key="4">
    <source>
        <dbReference type="Pfam" id="PF11470"/>
    </source>
</evidence>
<dbReference type="GO" id="GO:0042593">
    <property type="term" value="P:glucose homeostasis"/>
    <property type="evidence" value="ECO:0007669"/>
    <property type="project" value="TreeGrafter"/>
</dbReference>
<feature type="region of interest" description="Disordered" evidence="2">
    <location>
        <begin position="512"/>
        <end position="549"/>
    </location>
</feature>
<feature type="compositionally biased region" description="Polar residues" evidence="2">
    <location>
        <begin position="188"/>
        <end position="197"/>
    </location>
</feature>
<evidence type="ECO:0000259" key="3">
    <source>
        <dbReference type="Pfam" id="PF00789"/>
    </source>
</evidence>
<dbReference type="GO" id="GO:0005737">
    <property type="term" value="C:cytoplasm"/>
    <property type="evidence" value="ECO:0007669"/>
    <property type="project" value="TreeGrafter"/>
</dbReference>
<evidence type="ECO:0000256" key="1">
    <source>
        <dbReference type="SAM" id="Coils"/>
    </source>
</evidence>
<feature type="compositionally biased region" description="Polar residues" evidence="2">
    <location>
        <begin position="223"/>
        <end position="242"/>
    </location>
</feature>
<dbReference type="PANTHER" id="PTHR46467:SF1">
    <property type="entry name" value="TETHER CONTAINING UBX DOMAIN FOR GLUT4"/>
    <property type="match status" value="1"/>
</dbReference>
<dbReference type="CDD" id="cd16105">
    <property type="entry name" value="Ubl_ASPSCR1_like"/>
    <property type="match status" value="1"/>
</dbReference>